<evidence type="ECO:0000259" key="3">
    <source>
        <dbReference type="Pfam" id="PF23771"/>
    </source>
</evidence>
<proteinExistence type="predicted"/>
<evidence type="ECO:0000313" key="4">
    <source>
        <dbReference type="EMBL" id="MFC1403184.1"/>
    </source>
</evidence>
<dbReference type="InterPro" id="IPR055592">
    <property type="entry name" value="DUF7168"/>
</dbReference>
<protein>
    <submittedName>
        <fullName evidence="4">DUF2786 domain-containing protein</fullName>
    </submittedName>
</protein>
<feature type="domain" description="DUF2786" evidence="2">
    <location>
        <begin position="9"/>
        <end position="47"/>
    </location>
</feature>
<reference evidence="4 5" key="1">
    <citation type="submission" date="2024-09" db="EMBL/GenBank/DDBJ databases">
        <authorList>
            <person name="Lee S.D."/>
        </authorList>
    </citation>
    <scope>NUCLEOTIDE SEQUENCE [LARGE SCALE GENOMIC DNA]</scope>
    <source>
        <strain evidence="4 5">N1-5</strain>
    </source>
</reference>
<keyword evidence="5" id="KW-1185">Reference proteome</keyword>
<evidence type="ECO:0000256" key="1">
    <source>
        <dbReference type="SAM" id="MobiDB-lite"/>
    </source>
</evidence>
<dbReference type="InterPro" id="IPR024498">
    <property type="entry name" value="DUF2786"/>
</dbReference>
<evidence type="ECO:0000259" key="2">
    <source>
        <dbReference type="Pfam" id="PF10979"/>
    </source>
</evidence>
<accession>A0ABV6UP01</accession>
<gene>
    <name evidence="4" type="ORF">ACEZDJ_17995</name>
</gene>
<sequence>MNGNENPKLATIRALLARAEHPTTPEAEAEQCRQKAFALMAKYGIEQAMVEAEAKTKDEPTDRQIVIDAPWAMERVQLINRISLALGCKLIHLGPAGNGPARRVHIFGHRSDLERVELLYTSLLLQMTGSLAAQHVPYGQSPRAWRRSWLLGFVSRVGGRMDEAEKGAQEEAKNETTTTGRSSALVLADRRTAVENRYTAAYPNARKGRRTTMRGTGYGDGWAAGGRADIGGRRIGRSSAGAIGS</sequence>
<dbReference type="Proteomes" id="UP001592528">
    <property type="component" value="Unassembled WGS sequence"/>
</dbReference>
<comment type="caution">
    <text evidence="4">The sequence shown here is derived from an EMBL/GenBank/DDBJ whole genome shotgun (WGS) entry which is preliminary data.</text>
</comment>
<feature type="compositionally biased region" description="Basic and acidic residues" evidence="1">
    <location>
        <begin position="162"/>
        <end position="174"/>
    </location>
</feature>
<feature type="region of interest" description="Disordered" evidence="1">
    <location>
        <begin position="162"/>
        <end position="181"/>
    </location>
</feature>
<name>A0ABV6UP01_9ACTN</name>
<dbReference type="Pfam" id="PF10979">
    <property type="entry name" value="DUF2786"/>
    <property type="match status" value="1"/>
</dbReference>
<dbReference type="RefSeq" id="WP_030254622.1">
    <property type="nucleotide sequence ID" value="NZ_JBHEZZ010000009.1"/>
</dbReference>
<organism evidence="4 5">
    <name type="scientific">Streptacidiphilus cavernicola</name>
    <dbReference type="NCBI Taxonomy" id="3342716"/>
    <lineage>
        <taxon>Bacteria</taxon>
        <taxon>Bacillati</taxon>
        <taxon>Actinomycetota</taxon>
        <taxon>Actinomycetes</taxon>
        <taxon>Kitasatosporales</taxon>
        <taxon>Streptomycetaceae</taxon>
        <taxon>Streptacidiphilus</taxon>
    </lineage>
</organism>
<dbReference type="EMBL" id="JBHEZZ010000009">
    <property type="protein sequence ID" value="MFC1403184.1"/>
    <property type="molecule type" value="Genomic_DNA"/>
</dbReference>
<feature type="domain" description="DUF7168" evidence="3">
    <location>
        <begin position="73"/>
        <end position="187"/>
    </location>
</feature>
<dbReference type="Pfam" id="PF23771">
    <property type="entry name" value="DUF7168"/>
    <property type="match status" value="1"/>
</dbReference>
<evidence type="ECO:0000313" key="5">
    <source>
        <dbReference type="Proteomes" id="UP001592528"/>
    </source>
</evidence>